<reference evidence="1 2" key="1">
    <citation type="submission" date="2020-08" db="EMBL/GenBank/DDBJ databases">
        <title>The Agave Microbiome: Exploring the role of microbial communities in plant adaptations to desert environments.</title>
        <authorList>
            <person name="Partida-Martinez L.P."/>
        </authorList>
    </citation>
    <scope>NUCLEOTIDE SEQUENCE [LARGE SCALE GENOMIC DNA]</scope>
    <source>
        <strain evidence="1 2">AT3.9</strain>
    </source>
</reference>
<organism evidence="1 2">
    <name type="scientific">Microvirga lupini</name>
    <dbReference type="NCBI Taxonomy" id="420324"/>
    <lineage>
        <taxon>Bacteria</taxon>
        <taxon>Pseudomonadati</taxon>
        <taxon>Pseudomonadota</taxon>
        <taxon>Alphaproteobacteria</taxon>
        <taxon>Hyphomicrobiales</taxon>
        <taxon>Methylobacteriaceae</taxon>
        <taxon>Microvirga</taxon>
    </lineage>
</organism>
<dbReference type="AlphaFoldDB" id="A0A7W4VNY3"/>
<comment type="caution">
    <text evidence="1">The sequence shown here is derived from an EMBL/GenBank/DDBJ whole genome shotgun (WGS) entry which is preliminary data.</text>
</comment>
<gene>
    <name evidence="1" type="ORF">FHR70_003766</name>
</gene>
<evidence type="ECO:0000313" key="1">
    <source>
        <dbReference type="EMBL" id="MBB3020680.1"/>
    </source>
</evidence>
<name>A0A7W4VNY3_9HYPH</name>
<accession>A0A7W4VNY3</accession>
<dbReference type="Proteomes" id="UP000532010">
    <property type="component" value="Unassembled WGS sequence"/>
</dbReference>
<evidence type="ECO:0000313" key="2">
    <source>
        <dbReference type="Proteomes" id="UP000532010"/>
    </source>
</evidence>
<keyword evidence="2" id="KW-1185">Reference proteome</keyword>
<protein>
    <submittedName>
        <fullName evidence="1">Uncharacterized protein</fullName>
    </submittedName>
</protein>
<proteinExistence type="predicted"/>
<sequence>MRPLNDDATIEQRARADRYWTEMVRPQMSAKGQAKAPEDPQVALNRIKAEGWGDVQVSDAILATLPNMKKGQAA</sequence>
<dbReference type="RefSeq" id="WP_183452898.1">
    <property type="nucleotide sequence ID" value="NZ_JACHWB010000005.1"/>
</dbReference>
<dbReference type="EMBL" id="JACHWB010000005">
    <property type="protein sequence ID" value="MBB3020680.1"/>
    <property type="molecule type" value="Genomic_DNA"/>
</dbReference>